<dbReference type="RefSeq" id="WP_239072976.1">
    <property type="nucleotide sequence ID" value="NZ_BAABFI010000025.1"/>
</dbReference>
<gene>
    <name evidence="3" type="ORF">BKA21_000041</name>
    <name evidence="2" type="ORF">Col01nite_30250</name>
</gene>
<dbReference type="InterPro" id="IPR009061">
    <property type="entry name" value="DNA-bd_dom_put_sf"/>
</dbReference>
<keyword evidence="5" id="KW-1185">Reference proteome</keyword>
<reference evidence="2 5" key="2">
    <citation type="submission" date="2021-01" db="EMBL/GenBank/DDBJ databases">
        <title>Whole genome shotgun sequence of Cellulomonas oligotrophica NBRC 109435.</title>
        <authorList>
            <person name="Komaki H."/>
            <person name="Tamura T."/>
        </authorList>
    </citation>
    <scope>NUCLEOTIDE SEQUENCE [LARGE SCALE GENOMIC DNA]</scope>
    <source>
        <strain evidence="2 5">NBRC 109435</strain>
    </source>
</reference>
<name>A0A7Y9FCF1_9CELL</name>
<protein>
    <submittedName>
        <fullName evidence="3">Excisionase family DNA binding protein</fullName>
    </submittedName>
    <submittedName>
        <fullName evidence="2">Transcriptional regulator</fullName>
    </submittedName>
</protein>
<dbReference type="NCBIfam" id="TIGR01764">
    <property type="entry name" value="excise"/>
    <property type="match status" value="1"/>
</dbReference>
<dbReference type="Proteomes" id="UP000577956">
    <property type="component" value="Unassembled WGS sequence"/>
</dbReference>
<dbReference type="InterPro" id="IPR041657">
    <property type="entry name" value="HTH_17"/>
</dbReference>
<dbReference type="EMBL" id="BONN01000010">
    <property type="protein sequence ID" value="GIG33866.1"/>
    <property type="molecule type" value="Genomic_DNA"/>
</dbReference>
<dbReference type="Proteomes" id="UP000618382">
    <property type="component" value="Unassembled WGS sequence"/>
</dbReference>
<evidence type="ECO:0000313" key="2">
    <source>
        <dbReference type="EMBL" id="GIG33866.1"/>
    </source>
</evidence>
<sequence length="168" mass="18588">MRTGVSDELMTEEDTLLTTGEVAKLLGVSRQHVVDLCDRGDLEYVTTGSHRRIRRAEVERVRWGSARMSAEQRRTWLLAVAVAGKLAVYPGPTLELARDNLRALQERHPRGQAARVLAGWEKALDGPLDAVLTLLTSPTQRAREMRGHAPFAGVLSDGEREAVLRAAR</sequence>
<evidence type="ECO:0000259" key="1">
    <source>
        <dbReference type="Pfam" id="PF12728"/>
    </source>
</evidence>
<reference evidence="3 4" key="1">
    <citation type="submission" date="2020-07" db="EMBL/GenBank/DDBJ databases">
        <title>Sequencing the genomes of 1000 actinobacteria strains.</title>
        <authorList>
            <person name="Klenk H.-P."/>
        </authorList>
    </citation>
    <scope>NUCLEOTIDE SEQUENCE [LARGE SCALE GENOMIC DNA]</scope>
    <source>
        <strain evidence="3 4">DSM 24482</strain>
    </source>
</reference>
<evidence type="ECO:0000313" key="3">
    <source>
        <dbReference type="EMBL" id="NYD84492.1"/>
    </source>
</evidence>
<evidence type="ECO:0000313" key="4">
    <source>
        <dbReference type="Proteomes" id="UP000577956"/>
    </source>
</evidence>
<dbReference type="GO" id="GO:0003677">
    <property type="term" value="F:DNA binding"/>
    <property type="evidence" value="ECO:0007669"/>
    <property type="project" value="InterPro"/>
</dbReference>
<dbReference type="InterPro" id="IPR010093">
    <property type="entry name" value="SinI_DNA-bd"/>
</dbReference>
<feature type="domain" description="Helix-turn-helix" evidence="1">
    <location>
        <begin position="16"/>
        <end position="60"/>
    </location>
</feature>
<dbReference type="EMBL" id="JACCBK010000001">
    <property type="protein sequence ID" value="NYD84492.1"/>
    <property type="molecule type" value="Genomic_DNA"/>
</dbReference>
<comment type="caution">
    <text evidence="3">The sequence shown here is derived from an EMBL/GenBank/DDBJ whole genome shotgun (WGS) entry which is preliminary data.</text>
</comment>
<proteinExistence type="predicted"/>
<dbReference type="Pfam" id="PF12728">
    <property type="entry name" value="HTH_17"/>
    <property type="match status" value="1"/>
</dbReference>
<evidence type="ECO:0000313" key="5">
    <source>
        <dbReference type="Proteomes" id="UP000618382"/>
    </source>
</evidence>
<dbReference type="SUPFAM" id="SSF46955">
    <property type="entry name" value="Putative DNA-binding domain"/>
    <property type="match status" value="1"/>
</dbReference>
<dbReference type="AlphaFoldDB" id="A0A7Y9FCF1"/>
<organism evidence="3 4">
    <name type="scientific">Cellulomonas oligotrophica</name>
    <dbReference type="NCBI Taxonomy" id="931536"/>
    <lineage>
        <taxon>Bacteria</taxon>
        <taxon>Bacillati</taxon>
        <taxon>Actinomycetota</taxon>
        <taxon>Actinomycetes</taxon>
        <taxon>Micrococcales</taxon>
        <taxon>Cellulomonadaceae</taxon>
        <taxon>Cellulomonas</taxon>
    </lineage>
</organism>
<accession>A0A7Y9FCF1</accession>